<sequence>MVGPLLLAEVHQFDASDPGAAAEAAAEHGRVERRELQITGACSTPLANGMFGVNPWVVTFTPTETTIQAVASGPDDWSGERAERETRAIADVVDMYTRPVRWVRRRRPVLDPGRMIAALQQEHDRKMAWFAAMWGFLGGLLPGVVALLLD</sequence>
<name>A0A6B3C991_9ACTN</name>
<reference evidence="2" key="1">
    <citation type="submission" date="2020-01" db="EMBL/GenBank/DDBJ databases">
        <title>Insect and environment-associated Actinomycetes.</title>
        <authorList>
            <person name="Currrie C."/>
            <person name="Chevrette M."/>
            <person name="Carlson C."/>
            <person name="Stubbendieck R."/>
            <person name="Wendt-Pienkowski E."/>
        </authorList>
    </citation>
    <scope>NUCLEOTIDE SEQUENCE</scope>
    <source>
        <strain evidence="2">SID12501</strain>
    </source>
</reference>
<dbReference type="EMBL" id="JAAGLU010000335">
    <property type="protein sequence ID" value="NEC92942.1"/>
    <property type="molecule type" value="Genomic_DNA"/>
</dbReference>
<accession>A0A6B3C991</accession>
<dbReference type="AlphaFoldDB" id="A0A6B3C991"/>
<evidence type="ECO:0000313" key="2">
    <source>
        <dbReference type="EMBL" id="NEC92942.1"/>
    </source>
</evidence>
<gene>
    <name evidence="2" type="ORF">G3I71_46090</name>
</gene>
<keyword evidence="1" id="KW-1133">Transmembrane helix</keyword>
<keyword evidence="1" id="KW-0812">Transmembrane</keyword>
<evidence type="ECO:0000256" key="1">
    <source>
        <dbReference type="SAM" id="Phobius"/>
    </source>
</evidence>
<organism evidence="2">
    <name type="scientific">Streptomyces sp. SID12501</name>
    <dbReference type="NCBI Taxonomy" id="2706042"/>
    <lineage>
        <taxon>Bacteria</taxon>
        <taxon>Bacillati</taxon>
        <taxon>Actinomycetota</taxon>
        <taxon>Actinomycetes</taxon>
        <taxon>Kitasatosporales</taxon>
        <taxon>Streptomycetaceae</taxon>
        <taxon>Streptomyces</taxon>
    </lineage>
</organism>
<comment type="caution">
    <text evidence="2">The sequence shown here is derived from an EMBL/GenBank/DDBJ whole genome shotgun (WGS) entry which is preliminary data.</text>
</comment>
<protein>
    <submittedName>
        <fullName evidence="2">Uncharacterized protein</fullName>
    </submittedName>
</protein>
<keyword evidence="1" id="KW-0472">Membrane</keyword>
<proteinExistence type="predicted"/>
<feature type="transmembrane region" description="Helical" evidence="1">
    <location>
        <begin position="128"/>
        <end position="149"/>
    </location>
</feature>